<evidence type="ECO:0000256" key="1">
    <source>
        <dbReference type="ARBA" id="ARBA00004141"/>
    </source>
</evidence>
<keyword evidence="7" id="KW-1185">Reference proteome</keyword>
<dbReference type="Proteomes" id="UP000023152">
    <property type="component" value="Unassembled WGS sequence"/>
</dbReference>
<comment type="subcellular location">
    <subcellularLocation>
        <location evidence="1">Membrane</location>
        <topology evidence="1">Multi-pass membrane protein</topology>
    </subcellularLocation>
</comment>
<dbReference type="GO" id="GO:0016020">
    <property type="term" value="C:membrane"/>
    <property type="evidence" value="ECO:0007669"/>
    <property type="project" value="UniProtKB-SubCell"/>
</dbReference>
<keyword evidence="4 5" id="KW-0472">Membrane</keyword>
<comment type="caution">
    <text evidence="6">The sequence shown here is derived from an EMBL/GenBank/DDBJ whole genome shotgun (WGS) entry which is preliminary data.</text>
</comment>
<dbReference type="Pfam" id="PF03619">
    <property type="entry name" value="Solute_trans_a"/>
    <property type="match status" value="1"/>
</dbReference>
<dbReference type="InterPro" id="IPR005178">
    <property type="entry name" value="Ostalpha/TMEM184C"/>
</dbReference>
<proteinExistence type="predicted"/>
<dbReference type="AlphaFoldDB" id="X6P157"/>
<evidence type="ECO:0000313" key="7">
    <source>
        <dbReference type="Proteomes" id="UP000023152"/>
    </source>
</evidence>
<name>X6P157_RETFI</name>
<keyword evidence="3 5" id="KW-1133">Transmembrane helix</keyword>
<evidence type="ECO:0000313" key="6">
    <source>
        <dbReference type="EMBL" id="ETO31809.1"/>
    </source>
</evidence>
<dbReference type="EMBL" id="ASPP01004675">
    <property type="protein sequence ID" value="ETO31809.1"/>
    <property type="molecule type" value="Genomic_DNA"/>
</dbReference>
<feature type="transmembrane region" description="Helical" evidence="5">
    <location>
        <begin position="118"/>
        <end position="135"/>
    </location>
</feature>
<evidence type="ECO:0000256" key="5">
    <source>
        <dbReference type="SAM" id="Phobius"/>
    </source>
</evidence>
<organism evidence="6 7">
    <name type="scientific">Reticulomyxa filosa</name>
    <dbReference type="NCBI Taxonomy" id="46433"/>
    <lineage>
        <taxon>Eukaryota</taxon>
        <taxon>Sar</taxon>
        <taxon>Rhizaria</taxon>
        <taxon>Retaria</taxon>
        <taxon>Foraminifera</taxon>
        <taxon>Monothalamids</taxon>
        <taxon>Reticulomyxidae</taxon>
        <taxon>Reticulomyxa</taxon>
    </lineage>
</organism>
<accession>X6P157</accession>
<protein>
    <submittedName>
        <fullName evidence="6">Uncharacterized protein</fullName>
    </submittedName>
</protein>
<feature type="transmembrane region" description="Helical" evidence="5">
    <location>
        <begin position="12"/>
        <end position="32"/>
    </location>
</feature>
<evidence type="ECO:0000256" key="2">
    <source>
        <dbReference type="ARBA" id="ARBA00022692"/>
    </source>
</evidence>
<feature type="transmembrane region" description="Helical" evidence="5">
    <location>
        <begin position="44"/>
        <end position="66"/>
    </location>
</feature>
<keyword evidence="2 5" id="KW-0812">Transmembrane</keyword>
<evidence type="ECO:0000256" key="4">
    <source>
        <dbReference type="ARBA" id="ARBA00023136"/>
    </source>
</evidence>
<sequence>MKHMNHRDFLIVYTLIIQFCVLGPLWMFIILMKKRRGDNESFHWAVWCNAGSAVLCLYGLFVLMRGTSNVLHPYSPRAKFFTIQSLFLSVFLPSTIMVVSRVSLDKGHRYDTLVMREAYSAIISLVFCAIVAFLCRKHWQLEDCRSAQISFQNGHLIVISENLSYSAFQRLQNKDDDLPWEESHSNNNSMSFQNKDDRKSAHLLKMYSS</sequence>
<gene>
    <name evidence="6" type="ORF">RFI_05308</name>
</gene>
<feature type="transmembrane region" description="Helical" evidence="5">
    <location>
        <begin position="78"/>
        <end position="98"/>
    </location>
</feature>
<reference evidence="6 7" key="1">
    <citation type="journal article" date="2013" name="Curr. Biol.">
        <title>The Genome of the Foraminiferan Reticulomyxa filosa.</title>
        <authorList>
            <person name="Glockner G."/>
            <person name="Hulsmann N."/>
            <person name="Schleicher M."/>
            <person name="Noegel A.A."/>
            <person name="Eichinger L."/>
            <person name="Gallinger C."/>
            <person name="Pawlowski J."/>
            <person name="Sierra R."/>
            <person name="Euteneuer U."/>
            <person name="Pillet L."/>
            <person name="Moustafa A."/>
            <person name="Platzer M."/>
            <person name="Groth M."/>
            <person name="Szafranski K."/>
            <person name="Schliwa M."/>
        </authorList>
    </citation>
    <scope>NUCLEOTIDE SEQUENCE [LARGE SCALE GENOMIC DNA]</scope>
</reference>
<evidence type="ECO:0000256" key="3">
    <source>
        <dbReference type="ARBA" id="ARBA00022989"/>
    </source>
</evidence>